<dbReference type="Gene3D" id="1.10.10.60">
    <property type="entry name" value="Homeodomain-like"/>
    <property type="match status" value="1"/>
</dbReference>
<organism evidence="5 6">
    <name type="scientific">Alkanindiges hydrocarboniclasticus</name>
    <dbReference type="NCBI Taxonomy" id="1907941"/>
    <lineage>
        <taxon>Bacteria</taxon>
        <taxon>Pseudomonadati</taxon>
        <taxon>Pseudomonadota</taxon>
        <taxon>Gammaproteobacteria</taxon>
        <taxon>Moraxellales</taxon>
        <taxon>Moraxellaceae</taxon>
        <taxon>Alkanindiges</taxon>
    </lineage>
</organism>
<dbReference type="InterPro" id="IPR032687">
    <property type="entry name" value="AraC-type_N"/>
</dbReference>
<dbReference type="PROSITE" id="PS01124">
    <property type="entry name" value="HTH_ARAC_FAMILY_2"/>
    <property type="match status" value="1"/>
</dbReference>
<name>A0A1S8CV18_9GAMM</name>
<dbReference type="GO" id="GO:0000976">
    <property type="term" value="F:transcription cis-regulatory region binding"/>
    <property type="evidence" value="ECO:0007669"/>
    <property type="project" value="TreeGrafter"/>
</dbReference>
<evidence type="ECO:0000256" key="2">
    <source>
        <dbReference type="ARBA" id="ARBA00023125"/>
    </source>
</evidence>
<dbReference type="PANTHER" id="PTHR47894:SF1">
    <property type="entry name" value="HTH-TYPE TRANSCRIPTIONAL REGULATOR VQSM"/>
    <property type="match status" value="1"/>
</dbReference>
<dbReference type="SMART" id="SM00342">
    <property type="entry name" value="HTH_ARAC"/>
    <property type="match status" value="1"/>
</dbReference>
<keyword evidence="1" id="KW-0805">Transcription regulation</keyword>
<keyword evidence="3" id="KW-0804">Transcription</keyword>
<dbReference type="GO" id="GO:0003700">
    <property type="term" value="F:DNA-binding transcription factor activity"/>
    <property type="evidence" value="ECO:0007669"/>
    <property type="project" value="InterPro"/>
</dbReference>
<feature type="domain" description="HTH araC/xylS-type" evidence="4">
    <location>
        <begin position="238"/>
        <end position="336"/>
    </location>
</feature>
<dbReference type="EMBL" id="MLCN01000017">
    <property type="protein sequence ID" value="ONG40519.1"/>
    <property type="molecule type" value="Genomic_DNA"/>
</dbReference>
<dbReference type="OrthoDB" id="5582699at2"/>
<dbReference type="PANTHER" id="PTHR47894">
    <property type="entry name" value="HTH-TYPE TRANSCRIPTIONAL REGULATOR GADX"/>
    <property type="match status" value="1"/>
</dbReference>
<dbReference type="PRINTS" id="PR00032">
    <property type="entry name" value="HTHARAC"/>
</dbReference>
<dbReference type="SUPFAM" id="SSF46689">
    <property type="entry name" value="Homeodomain-like"/>
    <property type="match status" value="1"/>
</dbReference>
<comment type="caution">
    <text evidence="5">The sequence shown here is derived from an EMBL/GenBank/DDBJ whole genome shotgun (WGS) entry which is preliminary data.</text>
</comment>
<dbReference type="GO" id="GO:0005829">
    <property type="term" value="C:cytosol"/>
    <property type="evidence" value="ECO:0007669"/>
    <property type="project" value="TreeGrafter"/>
</dbReference>
<dbReference type="Pfam" id="PF12833">
    <property type="entry name" value="HTH_18"/>
    <property type="match status" value="1"/>
</dbReference>
<evidence type="ECO:0000313" key="6">
    <source>
        <dbReference type="Proteomes" id="UP000192132"/>
    </source>
</evidence>
<evidence type="ECO:0000259" key="4">
    <source>
        <dbReference type="PROSITE" id="PS01124"/>
    </source>
</evidence>
<dbReference type="InterPro" id="IPR018060">
    <property type="entry name" value="HTH_AraC"/>
</dbReference>
<dbReference type="InterPro" id="IPR020449">
    <property type="entry name" value="Tscrpt_reg_AraC-type_HTH"/>
</dbReference>
<dbReference type="InterPro" id="IPR009057">
    <property type="entry name" value="Homeodomain-like_sf"/>
</dbReference>
<proteinExistence type="predicted"/>
<dbReference type="Pfam" id="PF12625">
    <property type="entry name" value="Arabinose_bd"/>
    <property type="match status" value="1"/>
</dbReference>
<gene>
    <name evidence="5" type="ORF">BKE30_07135</name>
</gene>
<protein>
    <submittedName>
        <fullName evidence="5">AraC family transcriptional regulator</fullName>
    </submittedName>
</protein>
<dbReference type="Proteomes" id="UP000192132">
    <property type="component" value="Unassembled WGS sequence"/>
</dbReference>
<keyword evidence="2" id="KW-0238">DNA-binding</keyword>
<keyword evidence="6" id="KW-1185">Reference proteome</keyword>
<dbReference type="STRING" id="1907941.BKE30_07135"/>
<evidence type="ECO:0000256" key="1">
    <source>
        <dbReference type="ARBA" id="ARBA00023015"/>
    </source>
</evidence>
<sequence>MEKNTVSSYFVRSALQPIQSKNYDIKAILLECQIDPALIEVPQSRVSAMQFSALWLAVAWHLDDEFFGQDSHGMKVGSFALLCQSLIHCKTLKSALRYMLRFFNLLLDDYHCTLVTQGQYSQIQITEQHGLAGTRQPPRIFGHETLLILQHGIACWLVGRRIPVVFAGFAYPEPAYSEEYHRMYSSELRFNQAFTSLNFDASYLGLPLIQNERTVADFIRQAPANIVLKYKNHSSFSASIRKTLRTLTCSEWPDFDAFAAHLNMTRSTLRRRLKDEGQPFQTIKDQLRRDLAMTALAQSDKTVGEISIELGFAEPSAFHRAFKKWMDCTPEHYRQGLRKAASTRIGQ</sequence>
<dbReference type="AlphaFoldDB" id="A0A1S8CV18"/>
<accession>A0A1S8CV18</accession>
<dbReference type="RefSeq" id="WP_076877931.1">
    <property type="nucleotide sequence ID" value="NZ_MLCN01000017.1"/>
</dbReference>
<evidence type="ECO:0000313" key="5">
    <source>
        <dbReference type="EMBL" id="ONG40519.1"/>
    </source>
</evidence>
<evidence type="ECO:0000256" key="3">
    <source>
        <dbReference type="ARBA" id="ARBA00023163"/>
    </source>
</evidence>
<reference evidence="5 6" key="1">
    <citation type="submission" date="2016-10" db="EMBL/GenBank/DDBJ databases">
        <title>Draft Genome sequence of Alkanindiges sp. strain H1.</title>
        <authorList>
            <person name="Subhash Y."/>
            <person name="Lee S."/>
        </authorList>
    </citation>
    <scope>NUCLEOTIDE SEQUENCE [LARGE SCALE GENOMIC DNA]</scope>
    <source>
        <strain evidence="5 6">H1</strain>
    </source>
</reference>